<dbReference type="RefSeq" id="WP_073237504.1">
    <property type="nucleotide sequence ID" value="NZ_FQUQ01000007.1"/>
</dbReference>
<gene>
    <name evidence="3" type="ORF">SAMN04488522_107285</name>
</gene>
<organism evidence="3 4">
    <name type="scientific">Pedobacter caeni</name>
    <dbReference type="NCBI Taxonomy" id="288992"/>
    <lineage>
        <taxon>Bacteria</taxon>
        <taxon>Pseudomonadati</taxon>
        <taxon>Bacteroidota</taxon>
        <taxon>Sphingobacteriia</taxon>
        <taxon>Sphingobacteriales</taxon>
        <taxon>Sphingobacteriaceae</taxon>
        <taxon>Pedobacter</taxon>
    </lineage>
</organism>
<proteinExistence type="predicted"/>
<feature type="domain" description="Outer membrane protein beta-barrel" evidence="2">
    <location>
        <begin position="19"/>
        <end position="199"/>
    </location>
</feature>
<dbReference type="SUPFAM" id="SSF56925">
    <property type="entry name" value="OMPA-like"/>
    <property type="match status" value="1"/>
</dbReference>
<dbReference type="AlphaFoldDB" id="A0A1M5MQU1"/>
<protein>
    <submittedName>
        <fullName evidence="3">Outer membrane protein beta-barrel domain-containing protein</fullName>
    </submittedName>
</protein>
<keyword evidence="4" id="KW-1185">Reference proteome</keyword>
<evidence type="ECO:0000256" key="1">
    <source>
        <dbReference type="SAM" id="SignalP"/>
    </source>
</evidence>
<keyword evidence="1" id="KW-0732">Signal</keyword>
<reference evidence="4" key="1">
    <citation type="submission" date="2016-11" db="EMBL/GenBank/DDBJ databases">
        <authorList>
            <person name="Varghese N."/>
            <person name="Submissions S."/>
        </authorList>
    </citation>
    <scope>NUCLEOTIDE SEQUENCE [LARGE SCALE GENOMIC DNA]</scope>
    <source>
        <strain evidence="4">DSM 16990</strain>
    </source>
</reference>
<evidence type="ECO:0000259" key="2">
    <source>
        <dbReference type="Pfam" id="PF13568"/>
    </source>
</evidence>
<dbReference type="Pfam" id="PF13568">
    <property type="entry name" value="OMP_b-brl_2"/>
    <property type="match status" value="1"/>
</dbReference>
<feature type="chain" id="PRO_5012748069" evidence="1">
    <location>
        <begin position="20"/>
        <end position="219"/>
    </location>
</feature>
<dbReference type="OrthoDB" id="1150878at2"/>
<name>A0A1M5MQU1_9SPHI</name>
<dbReference type="EMBL" id="FQUQ01000007">
    <property type="protein sequence ID" value="SHG79671.1"/>
    <property type="molecule type" value="Genomic_DNA"/>
</dbReference>
<accession>A0A1M5MQU1</accession>
<dbReference type="Proteomes" id="UP000184287">
    <property type="component" value="Unassembled WGS sequence"/>
</dbReference>
<evidence type="ECO:0000313" key="3">
    <source>
        <dbReference type="EMBL" id="SHG79671.1"/>
    </source>
</evidence>
<dbReference type="STRING" id="288992.SAMN04488522_107285"/>
<feature type="signal peptide" evidence="1">
    <location>
        <begin position="1"/>
        <end position="19"/>
    </location>
</feature>
<sequence length="219" mass="23115">MKKLLLSLTIASAALTASAQDNQVRFGVKAGVAFPTVSISEKTETDIKMNTSFYVGGTADIPVGEIFSIQPGITFLGKGFKTSDSQTESGAKIEGTVKSNVWYIEVPVNVLANFPVGDGKVFIGAGPYYGYAISGKNKTEGTVTQDGQKLKVSTSEDVEFGKDGSHKRGDFGVNFLGGYQLSNGFNIHAGYGLGLSSISQESDVKVKNRVLSVGVGFTF</sequence>
<dbReference type="InterPro" id="IPR025665">
    <property type="entry name" value="Beta-barrel_OMP_2"/>
</dbReference>
<dbReference type="InterPro" id="IPR011250">
    <property type="entry name" value="OMP/PagP_B-barrel"/>
</dbReference>
<evidence type="ECO:0000313" key="4">
    <source>
        <dbReference type="Proteomes" id="UP000184287"/>
    </source>
</evidence>